<dbReference type="InterPro" id="IPR001606">
    <property type="entry name" value="ARID_dom"/>
</dbReference>
<evidence type="ECO:0000256" key="2">
    <source>
        <dbReference type="ARBA" id="ARBA00006801"/>
    </source>
</evidence>
<dbReference type="Gene3D" id="1.10.150.60">
    <property type="entry name" value="ARID DNA-binding domain"/>
    <property type="match status" value="1"/>
</dbReference>
<comment type="similarity">
    <text evidence="2">Belongs to the JARID1 histone demethylase family.</text>
</comment>
<dbReference type="SMART" id="SM00545">
    <property type="entry name" value="JmjN"/>
    <property type="match status" value="1"/>
</dbReference>
<evidence type="ECO:0000256" key="6">
    <source>
        <dbReference type="ARBA" id="ARBA00022833"/>
    </source>
</evidence>
<dbReference type="Pfam" id="PF08429">
    <property type="entry name" value="PLU-1"/>
    <property type="match status" value="1"/>
</dbReference>
<feature type="compositionally biased region" description="Pro residues" evidence="12">
    <location>
        <begin position="1592"/>
        <end position="1603"/>
    </location>
</feature>
<feature type="compositionally biased region" description="Polar residues" evidence="12">
    <location>
        <begin position="1939"/>
        <end position="1952"/>
    </location>
</feature>
<dbReference type="Proteomes" id="UP000193411">
    <property type="component" value="Unassembled WGS sequence"/>
</dbReference>
<dbReference type="Pfam" id="PF01388">
    <property type="entry name" value="ARID"/>
    <property type="match status" value="1"/>
</dbReference>
<keyword evidence="7" id="KW-0560">Oxidoreductase</keyword>
<feature type="domain" description="JmjC" evidence="16">
    <location>
        <begin position="547"/>
        <end position="713"/>
    </location>
</feature>
<dbReference type="PROSITE" id="PS50016">
    <property type="entry name" value="ZF_PHD_2"/>
    <property type="match status" value="2"/>
</dbReference>
<feature type="compositionally biased region" description="Low complexity" evidence="12">
    <location>
        <begin position="1769"/>
        <end position="1780"/>
    </location>
</feature>
<proteinExistence type="inferred from homology"/>
<dbReference type="InterPro" id="IPR003347">
    <property type="entry name" value="JmjC_dom"/>
</dbReference>
<feature type="region of interest" description="Disordered" evidence="12">
    <location>
        <begin position="1753"/>
        <end position="1818"/>
    </location>
</feature>
<dbReference type="SMART" id="SM01014">
    <property type="entry name" value="ARID"/>
    <property type="match status" value="1"/>
</dbReference>
<dbReference type="InterPro" id="IPR013637">
    <property type="entry name" value="Lys_sp_deMease-like_dom"/>
</dbReference>
<comment type="catalytic activity">
    <reaction evidence="10">
        <text>N(6),N(6),N(6)-trimethyl-L-lysyl(4)-[histone H3] + 3 2-oxoglutarate + 3 O2 = L-lysyl(4)-[histone H3] + 3 formaldehyde + 3 succinate + 3 CO2</text>
        <dbReference type="Rhea" id="RHEA:60208"/>
        <dbReference type="Rhea" id="RHEA-COMP:15537"/>
        <dbReference type="Rhea" id="RHEA-COMP:15547"/>
        <dbReference type="ChEBI" id="CHEBI:15379"/>
        <dbReference type="ChEBI" id="CHEBI:16526"/>
        <dbReference type="ChEBI" id="CHEBI:16810"/>
        <dbReference type="ChEBI" id="CHEBI:16842"/>
        <dbReference type="ChEBI" id="CHEBI:29969"/>
        <dbReference type="ChEBI" id="CHEBI:30031"/>
        <dbReference type="ChEBI" id="CHEBI:61961"/>
        <dbReference type="EC" id="1.14.11.67"/>
    </reaction>
</comment>
<keyword evidence="9" id="KW-0539">Nucleus</keyword>
<feature type="compositionally biased region" description="Low complexity" evidence="12">
    <location>
        <begin position="9"/>
        <end position="27"/>
    </location>
</feature>
<dbReference type="InterPro" id="IPR036431">
    <property type="entry name" value="ARID_dom_sf"/>
</dbReference>
<dbReference type="EC" id="1.14.11.67" evidence="3"/>
<dbReference type="Gene3D" id="3.30.40.10">
    <property type="entry name" value="Zinc/RING finger domain, C3HC4 (zinc finger)"/>
    <property type="match status" value="3"/>
</dbReference>
<evidence type="ECO:0000313" key="17">
    <source>
        <dbReference type="EMBL" id="ORZ33154.1"/>
    </source>
</evidence>
<dbReference type="EMBL" id="MCFL01000038">
    <property type="protein sequence ID" value="ORZ33154.1"/>
    <property type="molecule type" value="Genomic_DNA"/>
</dbReference>
<sequence length="2009" mass="214437">MYKRKSGTASRMASAAAGSAPSASAAAQPTPPVSRLARPARVPALDLSAVNNDFVSMPSSTFIHQGVSHCPIYYPTLDEFSDPLAYIASIRPEAERAGICKIVPPREWAPEFAIDTETFRFKTRIQPLSEMEGSARAALDFLDTLQKLHALLGHPMTHLPTLQKLPVDLYQLRHHVRTRGGFQAVTDAKKWSEVARALGYAMNNAISGHVKACYAKYVLPLDEYMADELGTGGAGGTSALGGPAAEAMAAKDEHVSFTRRAVREARARTSSVEERILQIQSVVLPPEAARLGTVAQEGDASGAAAGDASSAPDGGEVTASDTTSSSTSAAAPASPVRRSTRAAAVPPTPKSPTTTAAPAALPYKIPPEAALAKVPLPPNYNPHTCGGADDHLCEACGHGHNPQLMVVCDDCGRGFHAFCLQPHPLAVHPRSLSTWYCPECVKASAKGEFGFEEGQEYTLHAFAQKANEFKYVWFAERGKIGSADQFGVHEGYKKMYVAEKDVEQEFWRIVEAPAGVREEVEVEYGADLHSSVHGSGFPTVEREPFNPYATNPFNLNVLPTLPGSLLRHVHKDISGCMVPWLYIGMAFATFCWHVEDHNMYSVNYQHWGDTKTWYGVPASDADKLEDVMRASAPDLFAKNPDLMFHITTMVSPGKLVEQGVKVVGCHQRAGEFVITFPRAYHGGFNQGFNCNEAVNFAPQDWVPWGKAAIDRYRAFRKPPVFAHEDVIMNVALQEGHVLETAAWIEPHVKVLGDECARQWEAIRGKVDSGEWRCEYLQDPQAPCEAQCATCHAFCWYAAVRCAGGCGVVSCVEHADAPAACTCPAGTSAAALAPGGVAADQDEDELAMLVVARANKLKVITLRYDIQVLLRAINTVEDVAKMPLRWVHRLQALMTEHAKRGTRPTVQQMSELLAAADKIVPTPPDEAVTLRVHLAKCIEWIDTAAKFIKRRTTKKSAQAGVPKKSLEEAQALLNEAAALFLDAPEVAQLEELLGSVAQLTRLGESILSRGPLGQVTAEECDEYMQACSRLDLHLPQLQLVAQLRKEVDWRQRANHPQACNDFASVMQLIEEARGLGVSVAEDELVNELQDKAELGEQWNQRALQVLGVNPVDLDELDDLVKTSQGIPVSAPYRARAIDLHTRIHKWTDTASKLMQVFSLRGRPLPAGTTRPTTEDLRIVVNQVTELPIVPPPYYEQLTEELRRVDAWNLKCKKLFVRPNTPKSLEIVLTEAYIHIQPTCDVESDVYVEMDDPARRLFCFCRTPDNGYMLGCEVCGEFYHCPCIKLSKREAKKLMYVCPVCDLSQAVPRRTVITPPVEMVEEVVREAYQLPFRPPEISTLELIYNSVNGLRTAVQQFLAKNMFHRSDVPVIKFYLRKVEGCDVIIPEVSQLRDLVERYAKYVPSNEVYCLCQKPTTPLLSMVACDSCEDWFHFPCVKVAAKDMRNATGYLCPLCCYKQSEPYPFGTVEVNETYPPFRDMVQAAKDAAIAGTKMSQRKRKRMAETLGVDTNELPNPDDIPTSITVGPAPAGAAAPNGGADSKSSMQGAAPHSGATTLSEMLLGTPSASQQPRTVSPIPPPQAPGSIAAALSHPMIPLPTVIPPPQQPGATADEDGTAAPPPKKRQRKKKVADDEGAKDEGEAADLMSPSASTQDLSGADNADAGSQAAKPKGVRKKPAPKLNPDGTPKTPKTPAPRKRKSAASGTASAAAGAGAAGDSSGLGPDVPMDPAVAAALAAMGPMLAGADQGLIGATVGDVSAAKSKAAPRKRKSAASGASATASPSMSQPDPAGAPTTAAVADGSTAPNPFAPQAGMPSPFHPGMMQNPFMGPFFAAAFAAGLQQPPMFPPPGSQPGASSSQGTDGASSAATGAGSQGDNSGSQPPPPPPGAPHGFPGMWPPMPPPGAFGAPFMPPFGGPFGAAPPHMFPPPHMMGMPGMPGMSTGATPSGTAGNSRVASPVPRPIAPPAANTSRPASPSGATAAAARPTAKAASANPEATPSSSAAAPAPSSDA</sequence>
<dbReference type="PROSITE" id="PS51011">
    <property type="entry name" value="ARID"/>
    <property type="match status" value="1"/>
</dbReference>
<comment type="caution">
    <text evidence="17">The sequence shown here is derived from an EMBL/GenBank/DDBJ whole genome shotgun (WGS) entry which is preliminary data.</text>
</comment>
<dbReference type="GO" id="GO:0000785">
    <property type="term" value="C:chromatin"/>
    <property type="evidence" value="ECO:0007669"/>
    <property type="project" value="TreeGrafter"/>
</dbReference>
<dbReference type="OrthoDB" id="1678912at2759"/>
<gene>
    <name evidence="17" type="ORF">BCR44DRAFT_49188</name>
</gene>
<feature type="region of interest" description="Disordered" evidence="12">
    <location>
        <begin position="1"/>
        <end position="34"/>
    </location>
</feature>
<dbReference type="SUPFAM" id="SSF57903">
    <property type="entry name" value="FYVE/PHD zinc finger"/>
    <property type="match status" value="3"/>
</dbReference>
<feature type="region of interest" description="Disordered" evidence="12">
    <location>
        <begin position="1488"/>
        <end position="1724"/>
    </location>
</feature>
<evidence type="ECO:0000256" key="5">
    <source>
        <dbReference type="ARBA" id="ARBA00022771"/>
    </source>
</evidence>
<organism evidence="17 18">
    <name type="scientific">Catenaria anguillulae PL171</name>
    <dbReference type="NCBI Taxonomy" id="765915"/>
    <lineage>
        <taxon>Eukaryota</taxon>
        <taxon>Fungi</taxon>
        <taxon>Fungi incertae sedis</taxon>
        <taxon>Blastocladiomycota</taxon>
        <taxon>Blastocladiomycetes</taxon>
        <taxon>Blastocladiales</taxon>
        <taxon>Catenariaceae</taxon>
        <taxon>Catenaria</taxon>
    </lineage>
</organism>
<dbReference type="InterPro" id="IPR011011">
    <property type="entry name" value="Znf_FYVE_PHD"/>
</dbReference>
<protein>
    <recommendedName>
        <fullName evidence="3">[histone H3]-trimethyl-L-lysine(4) demethylase</fullName>
        <ecNumber evidence="3">1.14.11.67</ecNumber>
    </recommendedName>
</protein>
<keyword evidence="6" id="KW-0862">Zinc</keyword>
<comment type="subcellular location">
    <subcellularLocation>
        <location evidence="1">Nucleus</location>
    </subcellularLocation>
</comment>
<dbReference type="GO" id="GO:0003677">
    <property type="term" value="F:DNA binding"/>
    <property type="evidence" value="ECO:0007669"/>
    <property type="project" value="InterPro"/>
</dbReference>
<dbReference type="InterPro" id="IPR003349">
    <property type="entry name" value="JmjN"/>
</dbReference>
<evidence type="ECO:0000256" key="7">
    <source>
        <dbReference type="ARBA" id="ARBA00023002"/>
    </source>
</evidence>
<dbReference type="InterPro" id="IPR013083">
    <property type="entry name" value="Znf_RING/FYVE/PHD"/>
</dbReference>
<evidence type="ECO:0000313" key="18">
    <source>
        <dbReference type="Proteomes" id="UP000193411"/>
    </source>
</evidence>
<evidence type="ECO:0000256" key="4">
    <source>
        <dbReference type="ARBA" id="ARBA00022723"/>
    </source>
</evidence>
<dbReference type="Gene3D" id="2.60.120.650">
    <property type="entry name" value="Cupin"/>
    <property type="match status" value="2"/>
</dbReference>
<evidence type="ECO:0000259" key="14">
    <source>
        <dbReference type="PROSITE" id="PS51011"/>
    </source>
</evidence>
<evidence type="ECO:0000256" key="12">
    <source>
        <dbReference type="SAM" id="MobiDB-lite"/>
    </source>
</evidence>
<evidence type="ECO:0000256" key="9">
    <source>
        <dbReference type="ARBA" id="ARBA00023242"/>
    </source>
</evidence>
<dbReference type="SUPFAM" id="SSF46774">
    <property type="entry name" value="ARID-like"/>
    <property type="match status" value="1"/>
</dbReference>
<evidence type="ECO:0000259" key="16">
    <source>
        <dbReference type="PROSITE" id="PS51184"/>
    </source>
</evidence>
<dbReference type="InterPro" id="IPR001965">
    <property type="entry name" value="Znf_PHD"/>
</dbReference>
<dbReference type="CDD" id="cd16100">
    <property type="entry name" value="ARID"/>
    <property type="match status" value="1"/>
</dbReference>
<accession>A0A1Y2HGM7</accession>
<evidence type="ECO:0000256" key="1">
    <source>
        <dbReference type="ARBA" id="ARBA00004123"/>
    </source>
</evidence>
<dbReference type="PANTHER" id="PTHR10694">
    <property type="entry name" value="LYSINE-SPECIFIC DEMETHYLASE"/>
    <property type="match status" value="1"/>
</dbReference>
<feature type="compositionally biased region" description="Low complexity" evidence="12">
    <location>
        <begin position="1849"/>
        <end position="1877"/>
    </location>
</feature>
<dbReference type="InterPro" id="IPR019786">
    <property type="entry name" value="Zinc_finger_PHD-type_CS"/>
</dbReference>
<keyword evidence="4" id="KW-0479">Metal-binding</keyword>
<evidence type="ECO:0000256" key="11">
    <source>
        <dbReference type="PROSITE-ProRule" id="PRU00146"/>
    </source>
</evidence>
<reference evidence="17 18" key="1">
    <citation type="submission" date="2016-07" db="EMBL/GenBank/DDBJ databases">
        <title>Pervasive Adenine N6-methylation of Active Genes in Fungi.</title>
        <authorList>
            <consortium name="DOE Joint Genome Institute"/>
            <person name="Mondo S.J."/>
            <person name="Dannebaum R.O."/>
            <person name="Kuo R.C."/>
            <person name="Labutti K."/>
            <person name="Haridas S."/>
            <person name="Kuo A."/>
            <person name="Salamov A."/>
            <person name="Ahrendt S.R."/>
            <person name="Lipzen A."/>
            <person name="Sullivan W."/>
            <person name="Andreopoulos W.B."/>
            <person name="Clum A."/>
            <person name="Lindquist E."/>
            <person name="Daum C."/>
            <person name="Ramamoorthy G.K."/>
            <person name="Gryganskyi A."/>
            <person name="Culley D."/>
            <person name="Magnuson J.K."/>
            <person name="James T.Y."/>
            <person name="O'Malley M.A."/>
            <person name="Stajich J.E."/>
            <person name="Spatafora J.W."/>
            <person name="Visel A."/>
            <person name="Grigoriev I.V."/>
        </authorList>
    </citation>
    <scope>NUCLEOTIDE SEQUENCE [LARGE SCALE GENOMIC DNA]</scope>
    <source>
        <strain evidence="17 18">PL171</strain>
    </source>
</reference>
<dbReference type="GO" id="GO:0005634">
    <property type="term" value="C:nucleus"/>
    <property type="evidence" value="ECO:0007669"/>
    <property type="project" value="UniProtKB-SubCell"/>
</dbReference>
<feature type="domain" description="JmjN" evidence="15">
    <location>
        <begin position="70"/>
        <end position="111"/>
    </location>
</feature>
<dbReference type="InterPro" id="IPR019787">
    <property type="entry name" value="Znf_PHD-finger"/>
</dbReference>
<feature type="compositionally biased region" description="Low complexity" evidence="12">
    <location>
        <begin position="1523"/>
        <end position="1536"/>
    </location>
</feature>
<dbReference type="InterPro" id="IPR048615">
    <property type="entry name" value="KDM5_C-hel"/>
</dbReference>
<dbReference type="PROSITE" id="PS51183">
    <property type="entry name" value="JMJN"/>
    <property type="match status" value="1"/>
</dbReference>
<keyword evidence="18" id="KW-1185">Reference proteome</keyword>
<dbReference type="Pfam" id="PF21323">
    <property type="entry name" value="KDM5_C-hel"/>
    <property type="match status" value="1"/>
</dbReference>
<dbReference type="SUPFAM" id="SSF51197">
    <property type="entry name" value="Clavaminate synthase-like"/>
    <property type="match status" value="1"/>
</dbReference>
<feature type="compositionally biased region" description="Low complexity" evidence="12">
    <location>
        <begin position="1967"/>
        <end position="2009"/>
    </location>
</feature>
<feature type="region of interest" description="Disordered" evidence="12">
    <location>
        <begin position="296"/>
        <end position="359"/>
    </location>
</feature>
<dbReference type="Pfam" id="PF02375">
    <property type="entry name" value="JmjN"/>
    <property type="match status" value="1"/>
</dbReference>
<evidence type="ECO:0000256" key="3">
    <source>
        <dbReference type="ARBA" id="ARBA00012902"/>
    </source>
</evidence>
<keyword evidence="8" id="KW-0408">Iron</keyword>
<dbReference type="PROSITE" id="PS51184">
    <property type="entry name" value="JMJC"/>
    <property type="match status" value="1"/>
</dbReference>
<feature type="compositionally biased region" description="Basic and acidic residues" evidence="12">
    <location>
        <begin position="1627"/>
        <end position="1637"/>
    </location>
</feature>
<dbReference type="Pfam" id="PF02373">
    <property type="entry name" value="JmjC"/>
    <property type="match status" value="1"/>
</dbReference>
<feature type="region of interest" description="Disordered" evidence="12">
    <location>
        <begin position="1839"/>
        <end position="1897"/>
    </location>
</feature>
<dbReference type="SMART" id="SM00249">
    <property type="entry name" value="PHD"/>
    <property type="match status" value="3"/>
</dbReference>
<dbReference type="PANTHER" id="PTHR10694:SF33">
    <property type="entry name" value="LYSINE-SPECIFIC DEMETHYLASE 5"/>
    <property type="match status" value="1"/>
</dbReference>
<evidence type="ECO:0000256" key="8">
    <source>
        <dbReference type="ARBA" id="ARBA00023004"/>
    </source>
</evidence>
<dbReference type="STRING" id="765915.A0A1Y2HGM7"/>
<feature type="domain" description="PHD-type" evidence="13">
    <location>
        <begin position="1404"/>
        <end position="1455"/>
    </location>
</feature>
<evidence type="ECO:0000259" key="13">
    <source>
        <dbReference type="PROSITE" id="PS50016"/>
    </source>
</evidence>
<name>A0A1Y2HGM7_9FUNG</name>
<dbReference type="PROSITE" id="PS01359">
    <property type="entry name" value="ZF_PHD_1"/>
    <property type="match status" value="2"/>
</dbReference>
<feature type="compositionally biased region" description="Low complexity" evidence="12">
    <location>
        <begin position="1928"/>
        <end position="1937"/>
    </location>
</feature>
<feature type="compositionally biased region" description="Low complexity" evidence="12">
    <location>
        <begin position="1698"/>
        <end position="1724"/>
    </location>
</feature>
<dbReference type="SMART" id="SM00558">
    <property type="entry name" value="JmjC"/>
    <property type="match status" value="1"/>
</dbReference>
<dbReference type="SMART" id="SM00501">
    <property type="entry name" value="BRIGHT"/>
    <property type="match status" value="1"/>
</dbReference>
<feature type="domain" description="ARID" evidence="14">
    <location>
        <begin position="135"/>
        <end position="226"/>
    </location>
</feature>
<keyword evidence="5 11" id="KW-0863">Zinc-finger</keyword>
<evidence type="ECO:0000256" key="10">
    <source>
        <dbReference type="ARBA" id="ARBA00048734"/>
    </source>
</evidence>
<feature type="compositionally biased region" description="Low complexity" evidence="12">
    <location>
        <begin position="298"/>
        <end position="359"/>
    </location>
</feature>
<feature type="domain" description="PHD-type" evidence="13">
    <location>
        <begin position="390"/>
        <end position="443"/>
    </location>
</feature>
<evidence type="ECO:0000259" key="15">
    <source>
        <dbReference type="PROSITE" id="PS51183"/>
    </source>
</evidence>
<dbReference type="Pfam" id="PF00628">
    <property type="entry name" value="PHD"/>
    <property type="match status" value="2"/>
</dbReference>
<dbReference type="GO" id="GO:0006355">
    <property type="term" value="P:regulation of DNA-templated transcription"/>
    <property type="evidence" value="ECO:0007669"/>
    <property type="project" value="TreeGrafter"/>
</dbReference>
<dbReference type="GO" id="GO:0034647">
    <property type="term" value="F:histone H3K4me/H3K4me2/H3K4me3 demethylase activity"/>
    <property type="evidence" value="ECO:0007669"/>
    <property type="project" value="UniProtKB-EC"/>
</dbReference>
<feature type="region of interest" description="Disordered" evidence="12">
    <location>
        <begin position="1924"/>
        <end position="2009"/>
    </location>
</feature>
<dbReference type="GO" id="GO:0008270">
    <property type="term" value="F:zinc ion binding"/>
    <property type="evidence" value="ECO:0007669"/>
    <property type="project" value="UniProtKB-KW"/>
</dbReference>